<accession>A0ABV6GLP6</accession>
<dbReference type="Pfam" id="PF07005">
    <property type="entry name" value="SBD_N"/>
    <property type="match status" value="1"/>
</dbReference>
<comment type="caution">
    <text evidence="2">The sequence shown here is derived from an EMBL/GenBank/DDBJ whole genome shotgun (WGS) entry which is preliminary data.</text>
</comment>
<evidence type="ECO:0000313" key="3">
    <source>
        <dbReference type="Proteomes" id="UP001589854"/>
    </source>
</evidence>
<organism evidence="2 3">
    <name type="scientific">Metabacillus herbersteinensis</name>
    <dbReference type="NCBI Taxonomy" id="283816"/>
    <lineage>
        <taxon>Bacteria</taxon>
        <taxon>Bacillati</taxon>
        <taxon>Bacillota</taxon>
        <taxon>Bacilli</taxon>
        <taxon>Bacillales</taxon>
        <taxon>Bacillaceae</taxon>
        <taxon>Metabacillus</taxon>
    </lineage>
</organism>
<name>A0ABV6GLP6_9BACI</name>
<gene>
    <name evidence="2" type="ORF">ACFFIX_25025</name>
</gene>
<dbReference type="InterPro" id="IPR037051">
    <property type="entry name" value="4-carb_acid_sugar_kinase_N_sf"/>
</dbReference>
<dbReference type="SUPFAM" id="SSF142764">
    <property type="entry name" value="YgbK-like"/>
    <property type="match status" value="1"/>
</dbReference>
<dbReference type="EMBL" id="JBHLVO010000040">
    <property type="protein sequence ID" value="MFC0274594.1"/>
    <property type="molecule type" value="Genomic_DNA"/>
</dbReference>
<dbReference type="RefSeq" id="WP_378939002.1">
    <property type="nucleotide sequence ID" value="NZ_JBHLVO010000040.1"/>
</dbReference>
<dbReference type="Proteomes" id="UP001589854">
    <property type="component" value="Unassembled WGS sequence"/>
</dbReference>
<dbReference type="GO" id="GO:0016301">
    <property type="term" value="F:kinase activity"/>
    <property type="evidence" value="ECO:0007669"/>
    <property type="project" value="UniProtKB-KW"/>
</dbReference>
<keyword evidence="2" id="KW-0808">Transferase</keyword>
<reference evidence="2 3" key="1">
    <citation type="submission" date="2024-09" db="EMBL/GenBank/DDBJ databases">
        <authorList>
            <person name="Sun Q."/>
            <person name="Mori K."/>
        </authorList>
    </citation>
    <scope>NUCLEOTIDE SEQUENCE [LARGE SCALE GENOMIC DNA]</scope>
    <source>
        <strain evidence="2 3">CCM 7228</strain>
    </source>
</reference>
<feature type="domain" description="Four-carbon acid sugar kinase N-terminal" evidence="1">
    <location>
        <begin position="5"/>
        <end position="76"/>
    </location>
</feature>
<proteinExistence type="predicted"/>
<evidence type="ECO:0000313" key="2">
    <source>
        <dbReference type="EMBL" id="MFC0274594.1"/>
    </source>
</evidence>
<keyword evidence="2" id="KW-0418">Kinase</keyword>
<dbReference type="Gene3D" id="3.40.50.10840">
    <property type="entry name" value="Putative sugar-binding, N-terminal domain"/>
    <property type="match status" value="1"/>
</dbReference>
<dbReference type="InterPro" id="IPR010737">
    <property type="entry name" value="4-carb_acid_sugar_kinase_N"/>
</dbReference>
<sequence length="79" mass="8955">MIKLIGVVADDTTGANDIGIMFRKNHYTTKVITFEENMQIKKDSEVVIIDTDSRLDPPDVSYNRVYNATKTLENIGYTL</sequence>
<evidence type="ECO:0000259" key="1">
    <source>
        <dbReference type="Pfam" id="PF07005"/>
    </source>
</evidence>
<keyword evidence="3" id="KW-1185">Reference proteome</keyword>
<protein>
    <submittedName>
        <fullName evidence="2">Four-carbon acid sugar kinase family protein</fullName>
    </submittedName>
</protein>